<dbReference type="EMBL" id="ML994055">
    <property type="protein sequence ID" value="KAF2199797.1"/>
    <property type="molecule type" value="Genomic_DNA"/>
</dbReference>
<name>A0A9P4JN10_9PLEO</name>
<dbReference type="InterPro" id="IPR009081">
    <property type="entry name" value="PP-bd_ACP"/>
</dbReference>
<feature type="domain" description="Carrier" evidence="4">
    <location>
        <begin position="496"/>
        <end position="580"/>
    </location>
</feature>
<feature type="non-terminal residue" evidence="5">
    <location>
        <position position="979"/>
    </location>
</feature>
<keyword evidence="2" id="KW-0597">Phosphoprotein</keyword>
<keyword evidence="6" id="KW-1185">Reference proteome</keyword>
<dbReference type="GO" id="GO:0031177">
    <property type="term" value="F:phosphopantetheine binding"/>
    <property type="evidence" value="ECO:0007669"/>
    <property type="project" value="InterPro"/>
</dbReference>
<dbReference type="Pfam" id="PF00550">
    <property type="entry name" value="PP-binding"/>
    <property type="match status" value="1"/>
</dbReference>
<evidence type="ECO:0000256" key="3">
    <source>
        <dbReference type="ARBA" id="ARBA00029454"/>
    </source>
</evidence>
<dbReference type="AlphaFoldDB" id="A0A9P4JN10"/>
<dbReference type="InterPro" id="IPR013120">
    <property type="entry name" value="FAR_NAD-bd"/>
</dbReference>
<dbReference type="PANTHER" id="PTHR43439:SF2">
    <property type="entry name" value="ENZYME, PUTATIVE (JCVI)-RELATED"/>
    <property type="match status" value="1"/>
</dbReference>
<evidence type="ECO:0000313" key="5">
    <source>
        <dbReference type="EMBL" id="KAF2199797.1"/>
    </source>
</evidence>
<protein>
    <submittedName>
        <fullName evidence="5">Acetyl-CoA synthetase-like protein</fullName>
    </submittedName>
</protein>
<evidence type="ECO:0000256" key="1">
    <source>
        <dbReference type="ARBA" id="ARBA00022450"/>
    </source>
</evidence>
<dbReference type="Gene3D" id="3.40.50.12780">
    <property type="entry name" value="N-terminal domain of ligase-like"/>
    <property type="match status" value="1"/>
</dbReference>
<dbReference type="OrthoDB" id="429813at2759"/>
<dbReference type="InterPro" id="IPR042099">
    <property type="entry name" value="ANL_N_sf"/>
</dbReference>
<evidence type="ECO:0000313" key="6">
    <source>
        <dbReference type="Proteomes" id="UP000799536"/>
    </source>
</evidence>
<dbReference type="InterPro" id="IPR000873">
    <property type="entry name" value="AMP-dep_synth/lig_dom"/>
</dbReference>
<keyword evidence="1" id="KW-0596">Phosphopantetheine</keyword>
<dbReference type="PANTHER" id="PTHR43439">
    <property type="entry name" value="PHENYLACETATE-COENZYME A LIGASE"/>
    <property type="match status" value="1"/>
</dbReference>
<dbReference type="Gene3D" id="1.10.1200.10">
    <property type="entry name" value="ACP-like"/>
    <property type="match status" value="1"/>
</dbReference>
<dbReference type="PROSITE" id="PS00012">
    <property type="entry name" value="PHOSPHOPANTETHEINE"/>
    <property type="match status" value="1"/>
</dbReference>
<organism evidence="5 6">
    <name type="scientific">Delitschia confertaspora ATCC 74209</name>
    <dbReference type="NCBI Taxonomy" id="1513339"/>
    <lineage>
        <taxon>Eukaryota</taxon>
        <taxon>Fungi</taxon>
        <taxon>Dikarya</taxon>
        <taxon>Ascomycota</taxon>
        <taxon>Pezizomycotina</taxon>
        <taxon>Dothideomycetes</taxon>
        <taxon>Pleosporomycetidae</taxon>
        <taxon>Pleosporales</taxon>
        <taxon>Delitschiaceae</taxon>
        <taxon>Delitschia</taxon>
    </lineage>
</organism>
<proteinExistence type="inferred from homology"/>
<comment type="similarity">
    <text evidence="3">Belongs to the NRP synthetase family.</text>
</comment>
<accession>A0A9P4JN10</accession>
<dbReference type="SUPFAM" id="SSF51735">
    <property type="entry name" value="NAD(P)-binding Rossmann-fold domains"/>
    <property type="match status" value="1"/>
</dbReference>
<gene>
    <name evidence="5" type="ORF">GQ43DRAFT_397911</name>
</gene>
<dbReference type="SUPFAM" id="SSF56801">
    <property type="entry name" value="Acetyl-CoA synthetase-like"/>
    <property type="match status" value="1"/>
</dbReference>
<dbReference type="InterPro" id="IPR036736">
    <property type="entry name" value="ACP-like_sf"/>
</dbReference>
<dbReference type="SMART" id="SM00823">
    <property type="entry name" value="PKS_PP"/>
    <property type="match status" value="1"/>
</dbReference>
<dbReference type="InterPro" id="IPR020845">
    <property type="entry name" value="AMP-binding_CS"/>
</dbReference>
<dbReference type="SUPFAM" id="SSF47336">
    <property type="entry name" value="ACP-like"/>
    <property type="match status" value="1"/>
</dbReference>
<sequence length="979" mass="108069">MRWLSHNTPPQINGLHDRPKPVALFMESDLGLFIYLSALLWMKIPVLLLSARLGPAAITHLLSLTEASKIVVSKRTKETAARSTMDISVKSVLATSYASFLRSDDVVDSDPQLSFSSIPSGEDKSGSLILHSSGTTGLPKPIYLTQRYVLGYAACHRLAPEDADGRLNVSTLPLYHGFGLLAPALSLSVGKPCCFPASSIIPSASSTLELLRISGACSLMSVPSVIEEIVTFPDPTTFQTLAPLDFVAIGGGAIKLSVGEALYNNGVKLLNHYGATEIGAIAPIFVPGPDYDWRYLRLRSDMGLQLHNVDSEDGLELCKLVGFPFGWNAPFEIQDLLERNPAAPGSEMEVRILGRKDDVIVLTTGEKVLPQIFEETLNGKEPIKAAVVYGAHRESVGILIEPKEKVDSSSDQTIVDTVWSWIDEINKQVDRHARVPSSQAIIIVSAGKVIPRSDKGSVMRNEVERIFKDEIEAAYQRLDNSVCEFTDNIDPNNPEIGLRSLVQSILSERMDMTRSSILSNDTDFFELGMDSLEATRLARRLNTLHNRDVFFGLREFNARPDFVYRHPTISALSAAITRNTTTHTNRGFQMQTLLKHSLKNIRNHVRQNAVVLLTGSTGSLGTNVLDALCRDVNVKTIICLNRPGRDGQPAEARQQQSCISKGVHLPPESQEKVQYIEAKINQNHFGLKSPEGYEMLVSKVTHIIHNAWPMDFKRQLKSFSSQIQATENLIKLALDIHRLRPQIVPKLVFTSSIAVTGRYPSRFVPEEGMKDPRWAVPMGYSEAKWVCEGLIVDSANSNSGWYEPVVVRVGQLSGSTQSGYWSKSEHFPVLVSASKAVGSMPDLSGTYSWLPVDTAAQALSEIALFSQNPTKSTSSFYHLENPVRQPWKDLLTTLCAELNLGTSHKLSTIPFNEWMKIAKSKTDLVAPLEEFFREDFLTLSSGKIVLGTEYARSVSRVLGSVGGIGEGVVRKYIRSWKDQ</sequence>
<dbReference type="Pfam" id="PF07993">
    <property type="entry name" value="NAD_binding_4"/>
    <property type="match status" value="1"/>
</dbReference>
<dbReference type="InterPro" id="IPR006162">
    <property type="entry name" value="Ppantetheine_attach_site"/>
</dbReference>
<reference evidence="5" key="1">
    <citation type="journal article" date="2020" name="Stud. Mycol.">
        <title>101 Dothideomycetes genomes: a test case for predicting lifestyles and emergence of pathogens.</title>
        <authorList>
            <person name="Haridas S."/>
            <person name="Albert R."/>
            <person name="Binder M."/>
            <person name="Bloem J."/>
            <person name="Labutti K."/>
            <person name="Salamov A."/>
            <person name="Andreopoulos B."/>
            <person name="Baker S."/>
            <person name="Barry K."/>
            <person name="Bills G."/>
            <person name="Bluhm B."/>
            <person name="Cannon C."/>
            <person name="Castanera R."/>
            <person name="Culley D."/>
            <person name="Daum C."/>
            <person name="Ezra D."/>
            <person name="Gonzalez J."/>
            <person name="Henrissat B."/>
            <person name="Kuo A."/>
            <person name="Liang C."/>
            <person name="Lipzen A."/>
            <person name="Lutzoni F."/>
            <person name="Magnuson J."/>
            <person name="Mondo S."/>
            <person name="Nolan M."/>
            <person name="Ohm R."/>
            <person name="Pangilinan J."/>
            <person name="Park H.-J."/>
            <person name="Ramirez L."/>
            <person name="Alfaro M."/>
            <person name="Sun H."/>
            <person name="Tritt A."/>
            <person name="Yoshinaga Y."/>
            <person name="Zwiers L.-H."/>
            <person name="Turgeon B."/>
            <person name="Goodwin S."/>
            <person name="Spatafora J."/>
            <person name="Crous P."/>
            <person name="Grigoriev I."/>
        </authorList>
    </citation>
    <scope>NUCLEOTIDE SEQUENCE</scope>
    <source>
        <strain evidence="5">ATCC 74209</strain>
    </source>
</reference>
<dbReference type="Proteomes" id="UP000799536">
    <property type="component" value="Unassembled WGS sequence"/>
</dbReference>
<comment type="caution">
    <text evidence="5">The sequence shown here is derived from an EMBL/GenBank/DDBJ whole genome shotgun (WGS) entry which is preliminary data.</text>
</comment>
<dbReference type="InterPro" id="IPR020806">
    <property type="entry name" value="PKS_PP-bd"/>
</dbReference>
<dbReference type="PROSITE" id="PS00455">
    <property type="entry name" value="AMP_BINDING"/>
    <property type="match status" value="1"/>
</dbReference>
<dbReference type="InterPro" id="IPR051414">
    <property type="entry name" value="Adenylate-forming_Reductase"/>
</dbReference>
<dbReference type="Pfam" id="PF23562">
    <property type="entry name" value="AMP-binding_C_3"/>
    <property type="match status" value="1"/>
</dbReference>
<dbReference type="InterPro" id="IPR036291">
    <property type="entry name" value="NAD(P)-bd_dom_sf"/>
</dbReference>
<dbReference type="PROSITE" id="PS50075">
    <property type="entry name" value="CARRIER"/>
    <property type="match status" value="1"/>
</dbReference>
<dbReference type="Gene3D" id="3.40.50.720">
    <property type="entry name" value="NAD(P)-binding Rossmann-like Domain"/>
    <property type="match status" value="1"/>
</dbReference>
<evidence type="ECO:0000259" key="4">
    <source>
        <dbReference type="PROSITE" id="PS50075"/>
    </source>
</evidence>
<dbReference type="Pfam" id="PF00501">
    <property type="entry name" value="AMP-binding"/>
    <property type="match status" value="1"/>
</dbReference>
<evidence type="ECO:0000256" key="2">
    <source>
        <dbReference type="ARBA" id="ARBA00022553"/>
    </source>
</evidence>